<dbReference type="Proteomes" id="UP000246058">
    <property type="component" value="Chromosome"/>
</dbReference>
<dbReference type="InterPro" id="IPR029030">
    <property type="entry name" value="Caspase-like_dom_sf"/>
</dbReference>
<dbReference type="PANTHER" id="PTHR48104">
    <property type="entry name" value="METACASPASE-4"/>
    <property type="match status" value="1"/>
</dbReference>
<dbReference type="GO" id="GO:0005737">
    <property type="term" value="C:cytoplasm"/>
    <property type="evidence" value="ECO:0007669"/>
    <property type="project" value="TreeGrafter"/>
</dbReference>
<evidence type="ECO:0000313" key="2">
    <source>
        <dbReference type="EMBL" id="AWN35421.1"/>
    </source>
</evidence>
<dbReference type="Gene3D" id="3.40.50.1460">
    <property type="match status" value="1"/>
</dbReference>
<dbReference type="Pfam" id="PF00656">
    <property type="entry name" value="Peptidase_C14"/>
    <property type="match status" value="1"/>
</dbReference>
<dbReference type="KEGG" id="meti:DK427_06505"/>
<organism evidence="2 3">
    <name type="scientific">Methylobacterium radiodurans</name>
    <dbReference type="NCBI Taxonomy" id="2202828"/>
    <lineage>
        <taxon>Bacteria</taxon>
        <taxon>Pseudomonadati</taxon>
        <taxon>Pseudomonadota</taxon>
        <taxon>Alphaproteobacteria</taxon>
        <taxon>Hyphomicrobiales</taxon>
        <taxon>Methylobacteriaceae</taxon>
        <taxon>Methylobacterium</taxon>
    </lineage>
</organism>
<evidence type="ECO:0000313" key="3">
    <source>
        <dbReference type="Proteomes" id="UP000246058"/>
    </source>
</evidence>
<dbReference type="GO" id="GO:0004197">
    <property type="term" value="F:cysteine-type endopeptidase activity"/>
    <property type="evidence" value="ECO:0007669"/>
    <property type="project" value="InterPro"/>
</dbReference>
<reference evidence="2 3" key="1">
    <citation type="submission" date="2018-05" db="EMBL/GenBank/DDBJ databases">
        <title>Complete Genome Sequence of Methylobacterium sp. 17Sr1-43.</title>
        <authorList>
            <person name="Srinivasan S."/>
        </authorList>
    </citation>
    <scope>NUCLEOTIDE SEQUENCE [LARGE SCALE GENOMIC DNA]</scope>
    <source>
        <strain evidence="2 3">17Sr1-43</strain>
    </source>
</reference>
<feature type="domain" description="Peptidase C14 caspase" evidence="1">
    <location>
        <begin position="3"/>
        <end position="218"/>
    </location>
</feature>
<evidence type="ECO:0000259" key="1">
    <source>
        <dbReference type="Pfam" id="PF00656"/>
    </source>
</evidence>
<accession>A0A2U8VPR1</accession>
<dbReference type="InterPro" id="IPR050452">
    <property type="entry name" value="Metacaspase"/>
</dbReference>
<gene>
    <name evidence="2" type="ORF">DK427_06505</name>
</gene>
<proteinExistence type="predicted"/>
<dbReference type="GO" id="GO:0006508">
    <property type="term" value="P:proteolysis"/>
    <property type="evidence" value="ECO:0007669"/>
    <property type="project" value="InterPro"/>
</dbReference>
<sequence>MAKRALMVGINTYSNRSFDLKGCLNDIDSLKRLLVSGPYNFNVDDIESLTDTSATKQSILSRLDYMLGTASPGDTLIFAFSGHGTQAASQDQSESDKKDECLVPYEGTFTSLIRDNDLHGMYNKYIDSRIKFTAIYDMCHSGTMIRELDVINDNIVEVVSNRCLDVFDLKGRPARDKEIGPYNILSACKDNETAADLRAVGPSKQSRGAFSYSLHNFLSLTPDLPVAIADGQILDGIKEVSDHKQNPHYVVYDINSPLIRY</sequence>
<dbReference type="SUPFAM" id="SSF52129">
    <property type="entry name" value="Caspase-like"/>
    <property type="match status" value="1"/>
</dbReference>
<dbReference type="AlphaFoldDB" id="A0A2U8VPR1"/>
<dbReference type="InterPro" id="IPR011600">
    <property type="entry name" value="Pept_C14_caspase"/>
</dbReference>
<keyword evidence="3" id="KW-1185">Reference proteome</keyword>
<protein>
    <recommendedName>
        <fullName evidence="1">Peptidase C14 caspase domain-containing protein</fullName>
    </recommendedName>
</protein>
<name>A0A2U8VPR1_9HYPH</name>
<dbReference type="OrthoDB" id="5489622at2"/>
<dbReference type="EMBL" id="CP029551">
    <property type="protein sequence ID" value="AWN35421.1"/>
    <property type="molecule type" value="Genomic_DNA"/>
</dbReference>
<dbReference type="PANTHER" id="PTHR48104:SF30">
    <property type="entry name" value="METACASPASE-1"/>
    <property type="match status" value="1"/>
</dbReference>